<evidence type="ECO:0000259" key="8">
    <source>
        <dbReference type="Pfam" id="PF01529"/>
    </source>
</evidence>
<dbReference type="InterPro" id="IPR001594">
    <property type="entry name" value="Palmitoyltrfase_DHHC"/>
</dbReference>
<keyword evidence="5 7" id="KW-0472">Membrane</keyword>
<protein>
    <recommendedName>
        <fullName evidence="7">Palmitoyltransferase</fullName>
        <ecNumber evidence="7">2.3.1.225</ecNumber>
    </recommendedName>
</protein>
<dbReference type="EC" id="2.3.1.225" evidence="7"/>
<evidence type="ECO:0000256" key="5">
    <source>
        <dbReference type="ARBA" id="ARBA00023136"/>
    </source>
</evidence>
<keyword evidence="6 7" id="KW-0012">Acyltransferase</keyword>
<keyword evidence="2 7" id="KW-0808">Transferase</keyword>
<organism evidence="9 10">
    <name type="scientific">Heterorhabditis bacteriophora</name>
    <name type="common">Entomopathogenic nematode worm</name>
    <dbReference type="NCBI Taxonomy" id="37862"/>
    <lineage>
        <taxon>Eukaryota</taxon>
        <taxon>Metazoa</taxon>
        <taxon>Ecdysozoa</taxon>
        <taxon>Nematoda</taxon>
        <taxon>Chromadorea</taxon>
        <taxon>Rhabditida</taxon>
        <taxon>Rhabditina</taxon>
        <taxon>Rhabditomorpha</taxon>
        <taxon>Strongyloidea</taxon>
        <taxon>Heterorhabditidae</taxon>
        <taxon>Heterorhabditis</taxon>
    </lineage>
</organism>
<dbReference type="GO" id="GO:0016020">
    <property type="term" value="C:membrane"/>
    <property type="evidence" value="ECO:0007669"/>
    <property type="project" value="UniProtKB-SubCell"/>
</dbReference>
<keyword evidence="9" id="KW-1185">Reference proteome</keyword>
<dbReference type="InterPro" id="IPR039859">
    <property type="entry name" value="PFA4/ZDH16/20/ERF2-like"/>
</dbReference>
<comment type="subcellular location">
    <subcellularLocation>
        <location evidence="1">Membrane</location>
        <topology evidence="1">Multi-pass membrane protein</topology>
    </subcellularLocation>
</comment>
<dbReference type="Proteomes" id="UP000095283">
    <property type="component" value="Unplaced"/>
</dbReference>
<feature type="transmembrane region" description="Helical" evidence="7">
    <location>
        <begin position="149"/>
        <end position="169"/>
    </location>
</feature>
<reference evidence="10" key="1">
    <citation type="submission" date="2016-11" db="UniProtKB">
        <authorList>
            <consortium name="WormBaseParasite"/>
        </authorList>
    </citation>
    <scope>IDENTIFICATION</scope>
</reference>
<evidence type="ECO:0000256" key="1">
    <source>
        <dbReference type="ARBA" id="ARBA00004141"/>
    </source>
</evidence>
<evidence type="ECO:0000256" key="7">
    <source>
        <dbReference type="RuleBase" id="RU079119"/>
    </source>
</evidence>
<keyword evidence="4 7" id="KW-1133">Transmembrane helix</keyword>
<evidence type="ECO:0000313" key="9">
    <source>
        <dbReference type="Proteomes" id="UP000095283"/>
    </source>
</evidence>
<feature type="transmembrane region" description="Helical" evidence="7">
    <location>
        <begin position="205"/>
        <end position="233"/>
    </location>
</feature>
<dbReference type="WBParaSite" id="Hba_21567">
    <property type="protein sequence ID" value="Hba_21567"/>
    <property type="gene ID" value="Hba_21567"/>
</dbReference>
<accession>A0A1I7XW12</accession>
<evidence type="ECO:0000256" key="3">
    <source>
        <dbReference type="ARBA" id="ARBA00022692"/>
    </source>
</evidence>
<name>A0A1I7XW12_HETBA</name>
<evidence type="ECO:0000256" key="6">
    <source>
        <dbReference type="ARBA" id="ARBA00023315"/>
    </source>
</evidence>
<comment type="similarity">
    <text evidence="7">Belongs to the DHHC palmitoyltransferase family.</text>
</comment>
<evidence type="ECO:0000256" key="4">
    <source>
        <dbReference type="ARBA" id="ARBA00022989"/>
    </source>
</evidence>
<dbReference type="PANTHER" id="PTHR12246">
    <property type="entry name" value="PALMITOYLTRANSFERASE ZDHHC16"/>
    <property type="match status" value="1"/>
</dbReference>
<dbReference type="GO" id="GO:0019706">
    <property type="term" value="F:protein-cysteine S-palmitoyltransferase activity"/>
    <property type="evidence" value="ECO:0007669"/>
    <property type="project" value="UniProtKB-EC"/>
</dbReference>
<sequence length="298" mass="34429">MQYSVFENDNDLNDLQSRIYKVIPKQTQDIVGTAVFLIGLPIGFLIHIFGIMPTWYPAFGEAWMIRVSLLLVLASNVYMNWYKMLIVGPNGNAAVLPNIVKSGFRYCHSCRKNVPPRTYHCPVCNVCCMRRDHHCSFGGVCVGHFNQRYFFSAVVNLWILCVPLLSYVWDFTWMCIEGGFTLGKTWQIMLPHLALMARVINFTQFLYILFCAFTFTSLLFVTYLLIAQLFCLWNGQTRMEYLMDIQAYHLGFVENMRHALGSRWFLVAVSPFVPSPLPSDGMTFVTRELLEHNNPKHM</sequence>
<comment type="catalytic activity">
    <reaction evidence="7">
        <text>L-cysteinyl-[protein] + hexadecanoyl-CoA = S-hexadecanoyl-L-cysteinyl-[protein] + CoA</text>
        <dbReference type="Rhea" id="RHEA:36683"/>
        <dbReference type="Rhea" id="RHEA-COMP:10131"/>
        <dbReference type="Rhea" id="RHEA-COMP:11032"/>
        <dbReference type="ChEBI" id="CHEBI:29950"/>
        <dbReference type="ChEBI" id="CHEBI:57287"/>
        <dbReference type="ChEBI" id="CHEBI:57379"/>
        <dbReference type="ChEBI" id="CHEBI:74151"/>
        <dbReference type="EC" id="2.3.1.225"/>
    </reaction>
</comment>
<dbReference type="Pfam" id="PF01529">
    <property type="entry name" value="DHHC"/>
    <property type="match status" value="1"/>
</dbReference>
<evidence type="ECO:0000256" key="2">
    <source>
        <dbReference type="ARBA" id="ARBA00022679"/>
    </source>
</evidence>
<evidence type="ECO:0000313" key="10">
    <source>
        <dbReference type="WBParaSite" id="Hba_21567"/>
    </source>
</evidence>
<dbReference type="AlphaFoldDB" id="A0A1I7XW12"/>
<proteinExistence type="inferred from homology"/>
<feature type="domain" description="Palmitoyltransferase DHHC" evidence="8">
    <location>
        <begin position="104"/>
        <end position="242"/>
    </location>
</feature>
<feature type="transmembrane region" description="Helical" evidence="7">
    <location>
        <begin position="30"/>
        <end position="51"/>
    </location>
</feature>
<dbReference type="PROSITE" id="PS50216">
    <property type="entry name" value="DHHC"/>
    <property type="match status" value="1"/>
</dbReference>
<keyword evidence="3 7" id="KW-0812">Transmembrane</keyword>
<feature type="transmembrane region" description="Helical" evidence="7">
    <location>
        <begin position="63"/>
        <end position="81"/>
    </location>
</feature>
<comment type="domain">
    <text evidence="7">The DHHC domain is required for palmitoyltransferase activity.</text>
</comment>